<sequence length="433" mass="47890">MASAAKDGPVEAFLDLVRKEKFREAAEEFVKLVKDLRCSKLTLEKEQDFRLHINKAFKRLSKFVQSKEAVRGLLSILERSPPHGAVVMEALSSILTSSLGHQVASCETAASAFWHYGEWLFAPLMSPPYQPRHGQEEYTFKHVSDHLLNLAKLMQDGPPSFVKGALQQRLLQQVIACFPWGQQLSALKYRGQLGPLAWLAHMLALLVGEFLNKGERSEVPLGKLGLQALVPWLVAFFDELRCMAELAAKDGPWGQEGVQHAEVSAQILFHHLHEMTILNEIMRTPQGPSFEAAARKLLSCISSPDAKLQGGALVSNIHYLRVQRGAPTKDTLKDFEGVQGLLQRVQQTSGSARSEALWQLLSAINGGTVPALQNLMLHCEVVSCLTQVFQAELEATLEVETVEINRLASILELLSLFTGLVDMSDSGSLRGRL</sequence>
<evidence type="ECO:0000313" key="2">
    <source>
        <dbReference type="Proteomes" id="UP000054558"/>
    </source>
</evidence>
<gene>
    <name evidence="1" type="ORF">KFL_000630200</name>
</gene>
<accession>A0A1Y1HWB8</accession>
<dbReference type="Proteomes" id="UP000054558">
    <property type="component" value="Unassembled WGS sequence"/>
</dbReference>
<dbReference type="AlphaFoldDB" id="A0A1Y1HWB8"/>
<keyword evidence="2" id="KW-1185">Reference proteome</keyword>
<reference evidence="1 2" key="1">
    <citation type="journal article" date="2014" name="Nat. Commun.">
        <title>Klebsormidium flaccidum genome reveals primary factors for plant terrestrial adaptation.</title>
        <authorList>
            <person name="Hori K."/>
            <person name="Maruyama F."/>
            <person name="Fujisawa T."/>
            <person name="Togashi T."/>
            <person name="Yamamoto N."/>
            <person name="Seo M."/>
            <person name="Sato S."/>
            <person name="Yamada T."/>
            <person name="Mori H."/>
            <person name="Tajima N."/>
            <person name="Moriyama T."/>
            <person name="Ikeuchi M."/>
            <person name="Watanabe M."/>
            <person name="Wada H."/>
            <person name="Kobayashi K."/>
            <person name="Saito M."/>
            <person name="Masuda T."/>
            <person name="Sasaki-Sekimoto Y."/>
            <person name="Mashiguchi K."/>
            <person name="Awai K."/>
            <person name="Shimojima M."/>
            <person name="Masuda S."/>
            <person name="Iwai M."/>
            <person name="Nobusawa T."/>
            <person name="Narise T."/>
            <person name="Kondo S."/>
            <person name="Saito H."/>
            <person name="Sato R."/>
            <person name="Murakawa M."/>
            <person name="Ihara Y."/>
            <person name="Oshima-Yamada Y."/>
            <person name="Ohtaka K."/>
            <person name="Satoh M."/>
            <person name="Sonobe K."/>
            <person name="Ishii M."/>
            <person name="Ohtani R."/>
            <person name="Kanamori-Sato M."/>
            <person name="Honoki R."/>
            <person name="Miyazaki D."/>
            <person name="Mochizuki H."/>
            <person name="Umetsu J."/>
            <person name="Higashi K."/>
            <person name="Shibata D."/>
            <person name="Kamiya Y."/>
            <person name="Sato N."/>
            <person name="Nakamura Y."/>
            <person name="Tabata S."/>
            <person name="Ida S."/>
            <person name="Kurokawa K."/>
            <person name="Ohta H."/>
        </authorList>
    </citation>
    <scope>NUCLEOTIDE SEQUENCE [LARGE SCALE GENOMIC DNA]</scope>
    <source>
        <strain evidence="1 2">NIES-2285</strain>
    </source>
</reference>
<protein>
    <submittedName>
        <fullName evidence="1">Uncharacterized protein</fullName>
    </submittedName>
</protein>
<name>A0A1Y1HWB8_KLENI</name>
<proteinExistence type="predicted"/>
<organism evidence="1 2">
    <name type="scientific">Klebsormidium nitens</name>
    <name type="common">Green alga</name>
    <name type="synonym">Ulothrix nitens</name>
    <dbReference type="NCBI Taxonomy" id="105231"/>
    <lineage>
        <taxon>Eukaryota</taxon>
        <taxon>Viridiplantae</taxon>
        <taxon>Streptophyta</taxon>
        <taxon>Klebsormidiophyceae</taxon>
        <taxon>Klebsormidiales</taxon>
        <taxon>Klebsormidiaceae</taxon>
        <taxon>Klebsormidium</taxon>
    </lineage>
</organism>
<dbReference type="EMBL" id="DF237012">
    <property type="protein sequence ID" value="GAQ80817.1"/>
    <property type="molecule type" value="Genomic_DNA"/>
</dbReference>
<evidence type="ECO:0000313" key="1">
    <source>
        <dbReference type="EMBL" id="GAQ80817.1"/>
    </source>
</evidence>